<sequence>MIIGGVAFVYENWIGHALIAIISLLLMVYALTTGATLRGRIKRGSGNAFKLHKKYGIYFGTFILGSFIYGLWIRLQHGESILLSVHGKLGLVILLLVVLQVIPSLILKSRARYRELHKTLGYALAPVLFIDASWGLYNGVISGTKNLVLLHSVSGGLASLVLVWIILELLYPKDRSLSRVRVASYLAVFFVTAGCWIAGGYNYLTSYSSQVKPIILEGPYPWAHEIIMEMKEHVFVFLPIIVLALSITLSILDKNNFLDDAKLRRALTMISFLALFMVLLMFLMGAIISNAGQIGTEGLR</sequence>
<protein>
    <recommendedName>
        <fullName evidence="4">Cytochrome b561 domain-containing protein</fullName>
    </recommendedName>
</protein>
<name>A0A0E3SJX2_METBA</name>
<dbReference type="InterPro" id="IPR025067">
    <property type="entry name" value="DUF4079"/>
</dbReference>
<evidence type="ECO:0008006" key="4">
    <source>
        <dbReference type="Google" id="ProtNLM"/>
    </source>
</evidence>
<evidence type="ECO:0000313" key="3">
    <source>
        <dbReference type="Proteomes" id="UP000033066"/>
    </source>
</evidence>
<keyword evidence="3" id="KW-1185">Reference proteome</keyword>
<feature type="transmembrane region" description="Helical" evidence="1">
    <location>
        <begin position="234"/>
        <end position="252"/>
    </location>
</feature>
<feature type="transmembrane region" description="Helical" evidence="1">
    <location>
        <begin position="149"/>
        <end position="170"/>
    </location>
</feature>
<evidence type="ECO:0000256" key="1">
    <source>
        <dbReference type="SAM" id="Phobius"/>
    </source>
</evidence>
<dbReference type="AlphaFoldDB" id="A0A0E3SJX2"/>
<dbReference type="EMBL" id="CP009517">
    <property type="protein sequence ID" value="AKB81951.1"/>
    <property type="molecule type" value="Genomic_DNA"/>
</dbReference>
<feature type="transmembrane region" description="Helical" evidence="1">
    <location>
        <begin position="85"/>
        <end position="107"/>
    </location>
</feature>
<dbReference type="PATRIC" id="fig|1434107.4.peg.1793"/>
<dbReference type="Proteomes" id="UP000033066">
    <property type="component" value="Chromosome"/>
</dbReference>
<reference evidence="2" key="1">
    <citation type="submission" date="2014-07" db="EMBL/GenBank/DDBJ databases">
        <title>Methanogenic archaea and the global carbon cycle.</title>
        <authorList>
            <person name="Henriksen J.R."/>
            <person name="Luke J."/>
            <person name="Reinhart S."/>
            <person name="Benedict M.N."/>
            <person name="Youngblut N.D."/>
            <person name="Metcalf M.E."/>
            <person name="Whitaker R.J."/>
            <person name="Metcalf W.W."/>
        </authorList>
    </citation>
    <scope>NUCLEOTIDE SEQUENCE [LARGE SCALE GENOMIC DNA]</scope>
    <source>
        <strain evidence="2">3</strain>
    </source>
</reference>
<feature type="transmembrane region" description="Helical" evidence="1">
    <location>
        <begin position="55"/>
        <end position="73"/>
    </location>
</feature>
<feature type="transmembrane region" description="Helical" evidence="1">
    <location>
        <begin position="272"/>
        <end position="292"/>
    </location>
</feature>
<feature type="transmembrane region" description="Helical" evidence="1">
    <location>
        <begin position="119"/>
        <end position="137"/>
    </location>
</feature>
<dbReference type="HOGENOM" id="CLU_926250_0_0_2"/>
<dbReference type="Pfam" id="PF13301">
    <property type="entry name" value="DUF4079"/>
    <property type="match status" value="1"/>
</dbReference>
<organism evidence="2 3">
    <name type="scientific">Methanosarcina barkeri 3</name>
    <dbReference type="NCBI Taxonomy" id="1434107"/>
    <lineage>
        <taxon>Archaea</taxon>
        <taxon>Methanobacteriati</taxon>
        <taxon>Methanobacteriota</taxon>
        <taxon>Stenosarchaea group</taxon>
        <taxon>Methanomicrobia</taxon>
        <taxon>Methanosarcinales</taxon>
        <taxon>Methanosarcinaceae</taxon>
        <taxon>Methanosarcina</taxon>
    </lineage>
</organism>
<accession>A0A0E3SJX2</accession>
<dbReference type="GeneID" id="25418730"/>
<keyword evidence="1" id="KW-0472">Membrane</keyword>
<feature type="transmembrane region" description="Helical" evidence="1">
    <location>
        <begin position="13"/>
        <end position="34"/>
    </location>
</feature>
<dbReference type="OrthoDB" id="137094at2157"/>
<dbReference type="KEGG" id="mbak:MSBR3_1373"/>
<proteinExistence type="predicted"/>
<keyword evidence="1" id="KW-1133">Transmembrane helix</keyword>
<feature type="transmembrane region" description="Helical" evidence="1">
    <location>
        <begin position="182"/>
        <end position="204"/>
    </location>
</feature>
<gene>
    <name evidence="2" type="ORF">MSBR3_1373</name>
</gene>
<evidence type="ECO:0000313" key="2">
    <source>
        <dbReference type="EMBL" id="AKB81951.1"/>
    </source>
</evidence>
<keyword evidence="1" id="KW-0812">Transmembrane</keyword>
<dbReference type="RefSeq" id="WP_052723322.1">
    <property type="nucleotide sequence ID" value="NZ_CP009517.1"/>
</dbReference>